<dbReference type="EMBL" id="CP002028">
    <property type="protein sequence ID" value="ADG81590.1"/>
    <property type="molecule type" value="Genomic_DNA"/>
</dbReference>
<dbReference type="InterPro" id="IPR050595">
    <property type="entry name" value="Bact_response_regulator"/>
</dbReference>
<dbReference type="PANTHER" id="PTHR44591">
    <property type="entry name" value="STRESS RESPONSE REGULATOR PROTEIN 1"/>
    <property type="match status" value="1"/>
</dbReference>
<proteinExistence type="predicted"/>
<dbReference type="Pfam" id="PF00072">
    <property type="entry name" value="Response_reg"/>
    <property type="match status" value="1"/>
</dbReference>
<name>D5XCG4_THEPJ</name>
<feature type="domain" description="Response regulatory" evidence="5">
    <location>
        <begin position="7"/>
        <end position="120"/>
    </location>
</feature>
<evidence type="ECO:0000313" key="7">
    <source>
        <dbReference type="Proteomes" id="UP000002377"/>
    </source>
</evidence>
<dbReference type="Proteomes" id="UP000002377">
    <property type="component" value="Chromosome"/>
</dbReference>
<keyword evidence="2 4" id="KW-0597">Phosphoprotein</keyword>
<dbReference type="GO" id="GO:0000160">
    <property type="term" value="P:phosphorelay signal transduction system"/>
    <property type="evidence" value="ECO:0007669"/>
    <property type="project" value="InterPro"/>
</dbReference>
<comment type="function">
    <text evidence="3">May play the central regulatory role in sporulation. It may be an element of the effector pathway responsible for the activation of sporulation genes in response to nutritional stress. Spo0A may act in concert with spo0H (a sigma factor) to control the expression of some genes that are critical to the sporulation process.</text>
</comment>
<sequence>MSGFPLKVLIIDDQAGVRHLLEAVAQEEGCQTFTGCNGFEAVDQVKKNQPDLIFMDIRMPGMDGTQALEIILQMGLDIEIVMMTAFAEKEVLDKTPSGRVRYLIKPFDIEEIRSIIRTLADNGNNRQISVG</sequence>
<dbReference type="InterPro" id="IPR001789">
    <property type="entry name" value="Sig_transdc_resp-reg_receiver"/>
</dbReference>
<feature type="modified residue" description="4-aspartylphosphate" evidence="4">
    <location>
        <position position="56"/>
    </location>
</feature>
<organism evidence="6 7">
    <name type="scientific">Thermincola potens (strain JR)</name>
    <dbReference type="NCBI Taxonomy" id="635013"/>
    <lineage>
        <taxon>Bacteria</taxon>
        <taxon>Bacillati</taxon>
        <taxon>Bacillota</taxon>
        <taxon>Clostridia</taxon>
        <taxon>Eubacteriales</taxon>
        <taxon>Thermincolaceae</taxon>
        <taxon>Thermincola</taxon>
    </lineage>
</organism>
<evidence type="ECO:0000256" key="2">
    <source>
        <dbReference type="ARBA" id="ARBA00022553"/>
    </source>
</evidence>
<evidence type="ECO:0000256" key="1">
    <source>
        <dbReference type="ARBA" id="ARBA00018672"/>
    </source>
</evidence>
<dbReference type="eggNOG" id="COG2204">
    <property type="taxonomic scope" value="Bacteria"/>
</dbReference>
<dbReference type="RefSeq" id="WP_013119611.1">
    <property type="nucleotide sequence ID" value="NC_014152.1"/>
</dbReference>
<dbReference type="SUPFAM" id="SSF52172">
    <property type="entry name" value="CheY-like"/>
    <property type="match status" value="1"/>
</dbReference>
<evidence type="ECO:0000313" key="6">
    <source>
        <dbReference type="EMBL" id="ADG81590.1"/>
    </source>
</evidence>
<dbReference type="AlphaFoldDB" id="D5XCG4"/>
<reference evidence="6 7" key="1">
    <citation type="submission" date="2010-05" db="EMBL/GenBank/DDBJ databases">
        <title>Complete sequence of Thermincola sp. JR.</title>
        <authorList>
            <consortium name="US DOE Joint Genome Institute"/>
            <person name="Lucas S."/>
            <person name="Copeland A."/>
            <person name="Lapidus A."/>
            <person name="Cheng J.-F."/>
            <person name="Bruce D."/>
            <person name="Goodwin L."/>
            <person name="Pitluck S."/>
            <person name="Chertkov O."/>
            <person name="Detter J.C."/>
            <person name="Han C."/>
            <person name="Tapia R."/>
            <person name="Land M."/>
            <person name="Hauser L."/>
            <person name="Kyrpides N."/>
            <person name="Mikhailova N."/>
            <person name="Hazen T.C."/>
            <person name="Woyke T."/>
        </authorList>
    </citation>
    <scope>NUCLEOTIDE SEQUENCE [LARGE SCALE GENOMIC DNA]</scope>
    <source>
        <strain evidence="6 7">JR</strain>
    </source>
</reference>
<keyword evidence="7" id="KW-1185">Reference proteome</keyword>
<evidence type="ECO:0000259" key="5">
    <source>
        <dbReference type="PROSITE" id="PS50110"/>
    </source>
</evidence>
<dbReference type="PANTHER" id="PTHR44591:SF3">
    <property type="entry name" value="RESPONSE REGULATORY DOMAIN-CONTAINING PROTEIN"/>
    <property type="match status" value="1"/>
</dbReference>
<dbReference type="OrthoDB" id="9808843at2"/>
<dbReference type="SMART" id="SM00448">
    <property type="entry name" value="REC"/>
    <property type="match status" value="1"/>
</dbReference>
<protein>
    <recommendedName>
        <fullName evidence="1">Stage 0 sporulation protein A homolog</fullName>
    </recommendedName>
</protein>
<evidence type="ECO:0000256" key="4">
    <source>
        <dbReference type="PROSITE-ProRule" id="PRU00169"/>
    </source>
</evidence>
<dbReference type="HOGENOM" id="CLU_000445_69_8_9"/>
<dbReference type="InterPro" id="IPR011006">
    <property type="entry name" value="CheY-like_superfamily"/>
</dbReference>
<evidence type="ECO:0000256" key="3">
    <source>
        <dbReference type="ARBA" id="ARBA00024867"/>
    </source>
</evidence>
<dbReference type="Gene3D" id="3.40.50.2300">
    <property type="match status" value="1"/>
</dbReference>
<dbReference type="KEGG" id="tjr:TherJR_0723"/>
<dbReference type="PROSITE" id="PS50110">
    <property type="entry name" value="RESPONSE_REGULATORY"/>
    <property type="match status" value="1"/>
</dbReference>
<dbReference type="STRING" id="635013.TherJR_0723"/>
<gene>
    <name evidence="6" type="ordered locus">TherJR_0723</name>
</gene>
<accession>D5XCG4</accession>